<proteinExistence type="predicted"/>
<name>A0A6C0CA51_9ZZZZ</name>
<reference evidence="2" key="1">
    <citation type="journal article" date="2020" name="Nature">
        <title>Giant virus diversity and host interactions through global metagenomics.</title>
        <authorList>
            <person name="Schulz F."/>
            <person name="Roux S."/>
            <person name="Paez-Espino D."/>
            <person name="Jungbluth S."/>
            <person name="Walsh D.A."/>
            <person name="Denef V.J."/>
            <person name="McMahon K.D."/>
            <person name="Konstantinidis K.T."/>
            <person name="Eloe-Fadrosh E.A."/>
            <person name="Kyrpides N.C."/>
            <person name="Woyke T."/>
        </authorList>
    </citation>
    <scope>NUCLEOTIDE SEQUENCE</scope>
    <source>
        <strain evidence="2">GVMAG-M-3300020192-26</strain>
    </source>
</reference>
<dbReference type="InterPro" id="IPR037238">
    <property type="entry name" value="YbiA-like_sf"/>
</dbReference>
<organism evidence="2">
    <name type="scientific">viral metagenome</name>
    <dbReference type="NCBI Taxonomy" id="1070528"/>
    <lineage>
        <taxon>unclassified sequences</taxon>
        <taxon>metagenomes</taxon>
        <taxon>organismal metagenomes</taxon>
    </lineage>
</organism>
<evidence type="ECO:0000313" key="2">
    <source>
        <dbReference type="EMBL" id="QHT00585.1"/>
    </source>
</evidence>
<dbReference type="InterPro" id="IPR012816">
    <property type="entry name" value="NADAR"/>
</dbReference>
<dbReference type="Pfam" id="PF08719">
    <property type="entry name" value="NADAR"/>
    <property type="match status" value="1"/>
</dbReference>
<feature type="domain" description="NADAR" evidence="1">
    <location>
        <begin position="50"/>
        <end position="184"/>
    </location>
</feature>
<dbReference type="SUPFAM" id="SSF143990">
    <property type="entry name" value="YbiA-like"/>
    <property type="match status" value="1"/>
</dbReference>
<sequence>MQLCKKCNLYPTGSDGYIDFCCIECMHNGNHTFKCFKFSLIKNPQLQITFFDDTPELNYWLSNHYPSPITDHAGKIYPTANHYYQSCKFEPNTAPYLEISSAKISIEATMITKKYKNLISRKWDRHKVQTMMHVIREKFTQSKILQKMLIDTQPFCIFYFSPKRNWGFDLNRLGTILMTIRAELSRCAKL</sequence>
<dbReference type="AlphaFoldDB" id="A0A6C0CA51"/>
<dbReference type="Gene3D" id="1.10.357.40">
    <property type="entry name" value="YbiA-like"/>
    <property type="match status" value="1"/>
</dbReference>
<dbReference type="EMBL" id="MN739356">
    <property type="protein sequence ID" value="QHT00585.1"/>
    <property type="molecule type" value="Genomic_DNA"/>
</dbReference>
<protein>
    <recommendedName>
        <fullName evidence="1">NADAR domain-containing protein</fullName>
    </recommendedName>
</protein>
<evidence type="ECO:0000259" key="1">
    <source>
        <dbReference type="Pfam" id="PF08719"/>
    </source>
</evidence>
<accession>A0A6C0CA51</accession>
<dbReference type="CDD" id="cd15457">
    <property type="entry name" value="NADAR"/>
    <property type="match status" value="1"/>
</dbReference>